<dbReference type="InterPro" id="IPR002042">
    <property type="entry name" value="Uricase"/>
</dbReference>
<organism evidence="7 8">
    <name type="scientific">Ornithinimicrobium pekingense</name>
    <dbReference type="NCBI Taxonomy" id="384677"/>
    <lineage>
        <taxon>Bacteria</taxon>
        <taxon>Bacillati</taxon>
        <taxon>Actinomycetota</taxon>
        <taxon>Actinomycetes</taxon>
        <taxon>Micrococcales</taxon>
        <taxon>Ornithinimicrobiaceae</taxon>
        <taxon>Ornithinimicrobium</taxon>
    </lineage>
</organism>
<dbReference type="InterPro" id="IPR019842">
    <property type="entry name" value="Uricase_CS"/>
</dbReference>
<dbReference type="PIRSF" id="PIRSF000241">
    <property type="entry name" value="Urate_oxidase"/>
    <property type="match status" value="1"/>
</dbReference>
<protein>
    <recommendedName>
        <fullName evidence="5 6">Uricase</fullName>
        <ecNumber evidence="5 6">1.7.3.3</ecNumber>
    </recommendedName>
    <alternativeName>
        <fullName evidence="5">Urate oxidase</fullName>
    </alternativeName>
</protein>
<keyword evidence="8" id="KW-1185">Reference proteome</keyword>
<comment type="caution">
    <text evidence="7">The sequence shown here is derived from an EMBL/GenBank/DDBJ whole genome shotgun (WGS) entry which is preliminary data.</text>
</comment>
<dbReference type="PANTHER" id="PTHR42874">
    <property type="entry name" value="URICASE"/>
    <property type="match status" value="1"/>
</dbReference>
<evidence type="ECO:0000313" key="7">
    <source>
        <dbReference type="EMBL" id="GGK69968.1"/>
    </source>
</evidence>
<dbReference type="RefSeq" id="WP_022921346.1">
    <property type="nucleotide sequence ID" value="NZ_BMLB01000003.1"/>
</dbReference>
<dbReference type="PANTHER" id="PTHR42874:SF1">
    <property type="entry name" value="URICASE"/>
    <property type="match status" value="1"/>
</dbReference>
<comment type="catalytic activity">
    <reaction evidence="5 6">
        <text>urate + O2 + H2O = 5-hydroxyisourate + H2O2</text>
        <dbReference type="Rhea" id="RHEA:21368"/>
        <dbReference type="ChEBI" id="CHEBI:15377"/>
        <dbReference type="ChEBI" id="CHEBI:15379"/>
        <dbReference type="ChEBI" id="CHEBI:16240"/>
        <dbReference type="ChEBI" id="CHEBI:17775"/>
        <dbReference type="ChEBI" id="CHEBI:18072"/>
        <dbReference type="EC" id="1.7.3.3"/>
    </reaction>
</comment>
<evidence type="ECO:0000256" key="4">
    <source>
        <dbReference type="ARBA" id="ARBA00023002"/>
    </source>
</evidence>
<comment type="pathway">
    <text evidence="1 5">Purine metabolism; urate degradation; (S)-allantoin from urate: step 1/3.</text>
</comment>
<name>A0ABQ2FAJ7_9MICO</name>
<dbReference type="EMBL" id="BMLB01000003">
    <property type="protein sequence ID" value="GGK69968.1"/>
    <property type="molecule type" value="Genomic_DNA"/>
</dbReference>
<comment type="function">
    <text evidence="5 6">Catalyzes the oxidation of uric acid to 5-hydroxyisourate, which is further processed to form (S)-allantoin.</text>
</comment>
<evidence type="ECO:0000313" key="8">
    <source>
        <dbReference type="Proteomes" id="UP000662111"/>
    </source>
</evidence>
<dbReference type="PRINTS" id="PR00093">
    <property type="entry name" value="URICASE"/>
</dbReference>
<evidence type="ECO:0000256" key="2">
    <source>
        <dbReference type="ARBA" id="ARBA00009760"/>
    </source>
</evidence>
<keyword evidence="3 5" id="KW-0659">Purine metabolism</keyword>
<sequence length="312" mass="34389">MAIVLGSNRYGKAENRVVRIYRDTGRHTIRDLNVSTALRGDFARAHTDGDQADVLPTDTQKNTAFAYAKEVGIASPEEYAVALGTRLLEAAPRATGAQVRVEEYAWDRIPVGEDDQGDGGGHDHSFVRRGTEVRTCVVTVEGRGDGREVQVLSGMEDLVVLKSTGSEFRGFLKDRYTTLEETTDRVLATSLTARWRWAGAHVLDGGTDMDAGYASVRQTLLSTFATTYSRALQETLYAMGRAVLETHQQIAEIRFSAPNKHHVLYDLERFGLDNDGEVFLADDRPYGLIEASVLRDDAPDAGSAWTDVRAFL</sequence>
<dbReference type="NCBIfam" id="TIGR03383">
    <property type="entry name" value="urate_oxi"/>
    <property type="match status" value="1"/>
</dbReference>
<dbReference type="Pfam" id="PF01014">
    <property type="entry name" value="Uricase"/>
    <property type="match status" value="2"/>
</dbReference>
<evidence type="ECO:0000256" key="3">
    <source>
        <dbReference type="ARBA" id="ARBA00022631"/>
    </source>
</evidence>
<reference evidence="8" key="1">
    <citation type="journal article" date="2019" name="Int. J. Syst. Evol. Microbiol.">
        <title>The Global Catalogue of Microorganisms (GCM) 10K type strain sequencing project: providing services to taxonomists for standard genome sequencing and annotation.</title>
        <authorList>
            <consortium name="The Broad Institute Genomics Platform"/>
            <consortium name="The Broad Institute Genome Sequencing Center for Infectious Disease"/>
            <person name="Wu L."/>
            <person name="Ma J."/>
        </authorList>
    </citation>
    <scope>NUCLEOTIDE SEQUENCE [LARGE SCALE GENOMIC DNA]</scope>
    <source>
        <strain evidence="8">CGMCC 1.5362</strain>
    </source>
</reference>
<gene>
    <name evidence="7" type="ORF">GCM10011509_17990</name>
</gene>
<evidence type="ECO:0000256" key="5">
    <source>
        <dbReference type="PIRNR" id="PIRNR000241"/>
    </source>
</evidence>
<proteinExistence type="inferred from homology"/>
<evidence type="ECO:0000256" key="6">
    <source>
        <dbReference type="RuleBase" id="RU004455"/>
    </source>
</evidence>
<dbReference type="Proteomes" id="UP000662111">
    <property type="component" value="Unassembled WGS sequence"/>
</dbReference>
<dbReference type="Gene3D" id="3.10.270.10">
    <property type="entry name" value="Urate Oxidase"/>
    <property type="match status" value="1"/>
</dbReference>
<dbReference type="EC" id="1.7.3.3" evidence="5 6"/>
<dbReference type="SUPFAM" id="SSF55620">
    <property type="entry name" value="Tetrahydrobiopterin biosynthesis enzymes-like"/>
    <property type="match status" value="2"/>
</dbReference>
<dbReference type="PROSITE" id="PS00366">
    <property type="entry name" value="URICASE"/>
    <property type="match status" value="1"/>
</dbReference>
<evidence type="ECO:0000256" key="1">
    <source>
        <dbReference type="ARBA" id="ARBA00004831"/>
    </source>
</evidence>
<keyword evidence="4 5" id="KW-0560">Oxidoreductase</keyword>
<comment type="similarity">
    <text evidence="2 5 6">Belongs to the uricase family.</text>
</comment>
<accession>A0ABQ2FAJ7</accession>